<dbReference type="InterPro" id="IPR012938">
    <property type="entry name" value="Glc/Sorbosone_DH"/>
</dbReference>
<dbReference type="RefSeq" id="WP_068427499.1">
    <property type="nucleotide sequence ID" value="NZ_LVHI01000020.1"/>
</dbReference>
<evidence type="ECO:0000313" key="4">
    <source>
        <dbReference type="Proteomes" id="UP000077519"/>
    </source>
</evidence>
<dbReference type="PROSITE" id="PS51257">
    <property type="entry name" value="PROKAR_LIPOPROTEIN"/>
    <property type="match status" value="1"/>
</dbReference>
<evidence type="ECO:0000313" key="3">
    <source>
        <dbReference type="EMBL" id="OAK53195.1"/>
    </source>
</evidence>
<dbReference type="InterPro" id="IPR011042">
    <property type="entry name" value="6-blade_b-propeller_TolB-like"/>
</dbReference>
<keyword evidence="4" id="KW-1185">Reference proteome</keyword>
<gene>
    <name evidence="3" type="ORF">A3K89_23780</name>
</gene>
<reference evidence="3 4" key="1">
    <citation type="submission" date="2016-03" db="EMBL/GenBank/DDBJ databases">
        <title>Genome sequence of Rhodococcus kyotonensis KB10.</title>
        <authorList>
            <person name="Jeong H."/>
            <person name="Hong C.E."/>
            <person name="Jo S.H."/>
            <person name="Park J.M."/>
        </authorList>
    </citation>
    <scope>NUCLEOTIDE SEQUENCE [LARGE SCALE GENOMIC DNA]</scope>
    <source>
        <strain evidence="3 4">KB10</strain>
    </source>
</reference>
<keyword evidence="1" id="KW-0732">Signal</keyword>
<accession>A0A177YCG0</accession>
<feature type="chain" id="PRO_5008079664" evidence="1">
    <location>
        <begin position="28"/>
        <end position="389"/>
    </location>
</feature>
<dbReference type="EMBL" id="LVHI01000020">
    <property type="protein sequence ID" value="OAK53195.1"/>
    <property type="molecule type" value="Genomic_DNA"/>
</dbReference>
<comment type="caution">
    <text evidence="3">The sequence shown here is derived from an EMBL/GenBank/DDBJ whole genome shotgun (WGS) entry which is preliminary data.</text>
</comment>
<dbReference type="PANTHER" id="PTHR19328:SF13">
    <property type="entry name" value="HIPL1 PROTEIN"/>
    <property type="match status" value="1"/>
</dbReference>
<dbReference type="AlphaFoldDB" id="A0A177YCG0"/>
<protein>
    <submittedName>
        <fullName evidence="3">Glucose dehydrogenase</fullName>
    </submittedName>
</protein>
<evidence type="ECO:0000256" key="1">
    <source>
        <dbReference type="SAM" id="SignalP"/>
    </source>
</evidence>
<dbReference type="Proteomes" id="UP000077519">
    <property type="component" value="Unassembled WGS sequence"/>
</dbReference>
<name>A0A177YCG0_9NOCA</name>
<feature type="signal peptide" evidence="1">
    <location>
        <begin position="1"/>
        <end position="27"/>
    </location>
</feature>
<dbReference type="Gene3D" id="2.120.10.30">
    <property type="entry name" value="TolB, C-terminal domain"/>
    <property type="match status" value="1"/>
</dbReference>
<dbReference type="SUPFAM" id="SSF50952">
    <property type="entry name" value="Soluble quinoprotein glucose dehydrogenase"/>
    <property type="match status" value="1"/>
</dbReference>
<proteinExistence type="predicted"/>
<organism evidence="3 4">
    <name type="scientific">Rhodococcoides kyotonense</name>
    <dbReference type="NCBI Taxonomy" id="398843"/>
    <lineage>
        <taxon>Bacteria</taxon>
        <taxon>Bacillati</taxon>
        <taxon>Actinomycetota</taxon>
        <taxon>Actinomycetes</taxon>
        <taxon>Mycobacteriales</taxon>
        <taxon>Nocardiaceae</taxon>
        <taxon>Rhodococcoides</taxon>
    </lineage>
</organism>
<dbReference type="Pfam" id="PF07995">
    <property type="entry name" value="GSDH"/>
    <property type="match status" value="1"/>
</dbReference>
<feature type="domain" description="Glucose/Sorbosone dehydrogenase" evidence="2">
    <location>
        <begin position="45"/>
        <end position="380"/>
    </location>
</feature>
<evidence type="ECO:0000259" key="2">
    <source>
        <dbReference type="Pfam" id="PF07995"/>
    </source>
</evidence>
<dbReference type="InterPro" id="IPR011041">
    <property type="entry name" value="Quinoprot_gluc/sorb_DH_b-prop"/>
</dbReference>
<sequence>MNKALTGTGVLAASVCLTLACSSGAGAQPSPDLPELQVTTELDGLNKPWDVVVAPDGAILTGERSGRFVVKRPDGTVADLAADLDDLYAQGETGLMGIELAQDFSESRALYTCQGVEGEGLGTGSAMPGSAGDGGNSIAVFRWTVDPEWTTLTRTQTVVDDIPVAATGRHGGCRILAAPDGTLFIGTGDTASPSVPQDRNSLGGKVLHVNADGSAAADAPGRVYTLGHRNVQGLAFQPGTDRLYEVEQGTTRDDELNLLVAGGNYGYKPDRNPLIYDESVPMTDPERVPGAIGAVWSSGEPTIATPDLAFVDGSAWGEWAGAAVISSQQGQKLVFLKLTDDGTQVAQEAVALEGEYGRLRSMEPLADGSLLLTTDNGNGDRVLRVTPSP</sequence>
<dbReference type="PANTHER" id="PTHR19328">
    <property type="entry name" value="HEDGEHOG-INTERACTING PROTEIN"/>
    <property type="match status" value="1"/>
</dbReference>